<dbReference type="AlphaFoldDB" id="A0A1Z4JM48"/>
<protein>
    <submittedName>
        <fullName evidence="1">Uncharacterized protein</fullName>
    </submittedName>
</protein>
<dbReference type="Proteomes" id="UP000217895">
    <property type="component" value="Chromosome"/>
</dbReference>
<keyword evidence="2" id="KW-1185">Reference proteome</keyword>
<proteinExistence type="predicted"/>
<evidence type="ECO:0000313" key="1">
    <source>
        <dbReference type="EMBL" id="BAY57776.1"/>
    </source>
</evidence>
<sequence length="90" mass="9752">MTNEEIIDRLRRLTTWLADDQQEQAAELLDELSNRISGQVITMNLGITGSPAILAAAIGKIITDNSSAADLEQLRNDLMVSLARSGEARG</sequence>
<accession>A0A1Z4JM48</accession>
<name>A0A1Z4JM48_LEPBY</name>
<dbReference type="EMBL" id="AP018203">
    <property type="protein sequence ID" value="BAY57776.1"/>
    <property type="molecule type" value="Genomic_DNA"/>
</dbReference>
<organism evidence="1 2">
    <name type="scientific">Leptolyngbya boryana NIES-2135</name>
    <dbReference type="NCBI Taxonomy" id="1973484"/>
    <lineage>
        <taxon>Bacteria</taxon>
        <taxon>Bacillati</taxon>
        <taxon>Cyanobacteriota</taxon>
        <taxon>Cyanophyceae</taxon>
        <taxon>Leptolyngbyales</taxon>
        <taxon>Leptolyngbyaceae</taxon>
        <taxon>Leptolyngbya group</taxon>
        <taxon>Leptolyngbya</taxon>
    </lineage>
</organism>
<evidence type="ECO:0000313" key="2">
    <source>
        <dbReference type="Proteomes" id="UP000217895"/>
    </source>
</evidence>
<reference evidence="1 2" key="1">
    <citation type="submission" date="2017-06" db="EMBL/GenBank/DDBJ databases">
        <title>Genome sequencing of cyanobaciteial culture collection at National Institute for Environmental Studies (NIES).</title>
        <authorList>
            <person name="Hirose Y."/>
            <person name="Shimura Y."/>
            <person name="Fujisawa T."/>
            <person name="Nakamura Y."/>
            <person name="Kawachi M."/>
        </authorList>
    </citation>
    <scope>NUCLEOTIDE SEQUENCE [LARGE SCALE GENOMIC DNA]</scope>
    <source>
        <strain evidence="1 2">NIES-2135</strain>
    </source>
</reference>
<gene>
    <name evidence="1" type="ORF">NIES2135_46470</name>
</gene>